<gene>
    <name evidence="5" type="ORF">QE152_g34272</name>
</gene>
<evidence type="ECO:0000313" key="6">
    <source>
        <dbReference type="Proteomes" id="UP001458880"/>
    </source>
</evidence>
<protein>
    <submittedName>
        <fullName evidence="5">DDE superfamily endonuclease</fullName>
    </submittedName>
</protein>
<keyword evidence="2" id="KW-0479">Metal-binding</keyword>
<dbReference type="Pfam" id="PF13359">
    <property type="entry name" value="DDE_Tnp_4"/>
    <property type="match status" value="1"/>
</dbReference>
<proteinExistence type="predicted"/>
<dbReference type="GO" id="GO:0004519">
    <property type="term" value="F:endonuclease activity"/>
    <property type="evidence" value="ECO:0007669"/>
    <property type="project" value="UniProtKB-KW"/>
</dbReference>
<keyword evidence="5" id="KW-0255">Endonuclease</keyword>
<dbReference type="EMBL" id="JASPKY010000545">
    <property type="protein sequence ID" value="KAK9693332.1"/>
    <property type="molecule type" value="Genomic_DNA"/>
</dbReference>
<evidence type="ECO:0000313" key="5">
    <source>
        <dbReference type="EMBL" id="KAK9693332.1"/>
    </source>
</evidence>
<evidence type="ECO:0000256" key="2">
    <source>
        <dbReference type="ARBA" id="ARBA00022723"/>
    </source>
</evidence>
<sequence>MVDFIVNAIKKLEVDKRLHSISIKERVILTMMKLKQNSSYAMLGCLFGINSNLCRSYILAFLPLIASVVRPMIYFPTTEEIKNNMPKCFEKFEDVRIIIDCTEIHIQKPKCLCCSFEKFEDVRIIIDCTEIHIQKPKCLCCRICFYSHYKGCETVKFMVGCSPGGIITFVSEPYGGRLSDKFIFEESDLILALERDKDAIMVDKGFLIDDVCSSFGIKLIRPPFIKNKNQLSVEEAALNAQIAAARVHIERLNQRIKIFQVLGSKLQWSLVQYINSIFVIACGITNLSAPILNDERFLSNLNL</sequence>
<dbReference type="PANTHER" id="PTHR23080">
    <property type="entry name" value="THAP DOMAIN PROTEIN"/>
    <property type="match status" value="1"/>
</dbReference>
<dbReference type="InterPro" id="IPR027806">
    <property type="entry name" value="HARBI1_dom"/>
</dbReference>
<keyword evidence="5" id="KW-0540">Nuclease</keyword>
<dbReference type="Proteomes" id="UP001458880">
    <property type="component" value="Unassembled WGS sequence"/>
</dbReference>
<dbReference type="PANTHER" id="PTHR23080:SF141">
    <property type="entry name" value="TRANSPOSASE HELIX-TURN-HELIX DOMAIN-CONTAINING PROTEIN"/>
    <property type="match status" value="1"/>
</dbReference>
<keyword evidence="6" id="KW-1185">Reference proteome</keyword>
<accession>A0AAW1IUK0</accession>
<feature type="domain" description="Transposase Helix-turn-helix" evidence="4">
    <location>
        <begin position="20"/>
        <end position="67"/>
    </location>
</feature>
<organism evidence="5 6">
    <name type="scientific">Popillia japonica</name>
    <name type="common">Japanese beetle</name>
    <dbReference type="NCBI Taxonomy" id="7064"/>
    <lineage>
        <taxon>Eukaryota</taxon>
        <taxon>Metazoa</taxon>
        <taxon>Ecdysozoa</taxon>
        <taxon>Arthropoda</taxon>
        <taxon>Hexapoda</taxon>
        <taxon>Insecta</taxon>
        <taxon>Pterygota</taxon>
        <taxon>Neoptera</taxon>
        <taxon>Endopterygota</taxon>
        <taxon>Coleoptera</taxon>
        <taxon>Polyphaga</taxon>
        <taxon>Scarabaeiformia</taxon>
        <taxon>Scarabaeidae</taxon>
        <taxon>Rutelinae</taxon>
        <taxon>Popillia</taxon>
    </lineage>
</organism>
<evidence type="ECO:0000259" key="4">
    <source>
        <dbReference type="Pfam" id="PF13613"/>
    </source>
</evidence>
<feature type="domain" description="DDE Tnp4" evidence="3">
    <location>
        <begin position="126"/>
        <end position="286"/>
    </location>
</feature>
<comment type="caution">
    <text evidence="5">The sequence shown here is derived from an EMBL/GenBank/DDBJ whole genome shotgun (WGS) entry which is preliminary data.</text>
</comment>
<evidence type="ECO:0000259" key="3">
    <source>
        <dbReference type="Pfam" id="PF13359"/>
    </source>
</evidence>
<dbReference type="AlphaFoldDB" id="A0AAW1IUK0"/>
<comment type="cofactor">
    <cofactor evidence="1">
        <name>a divalent metal cation</name>
        <dbReference type="ChEBI" id="CHEBI:60240"/>
    </cofactor>
</comment>
<dbReference type="Pfam" id="PF13613">
    <property type="entry name" value="HTH_Tnp_4"/>
    <property type="match status" value="1"/>
</dbReference>
<reference evidence="5 6" key="1">
    <citation type="journal article" date="2024" name="BMC Genomics">
        <title>De novo assembly and annotation of Popillia japonica's genome with initial clues to its potential as an invasive pest.</title>
        <authorList>
            <person name="Cucini C."/>
            <person name="Boschi S."/>
            <person name="Funari R."/>
            <person name="Cardaioli E."/>
            <person name="Iannotti N."/>
            <person name="Marturano G."/>
            <person name="Paoli F."/>
            <person name="Bruttini M."/>
            <person name="Carapelli A."/>
            <person name="Frati F."/>
            <person name="Nardi F."/>
        </authorList>
    </citation>
    <scope>NUCLEOTIDE SEQUENCE [LARGE SCALE GENOMIC DNA]</scope>
    <source>
        <strain evidence="5">DMR45628</strain>
    </source>
</reference>
<dbReference type="InterPro" id="IPR027805">
    <property type="entry name" value="Transposase_HTH_dom"/>
</dbReference>
<evidence type="ECO:0000256" key="1">
    <source>
        <dbReference type="ARBA" id="ARBA00001968"/>
    </source>
</evidence>
<dbReference type="GO" id="GO:0046872">
    <property type="term" value="F:metal ion binding"/>
    <property type="evidence" value="ECO:0007669"/>
    <property type="project" value="UniProtKB-KW"/>
</dbReference>
<keyword evidence="5" id="KW-0378">Hydrolase</keyword>
<name>A0AAW1IUK0_POPJA</name>